<reference evidence="1 2" key="1">
    <citation type="journal article" date="2008" name="Biol. Direct">
        <title>Complete genome sequence of the extremely acidophilic methanotroph isolate V4, Methylacidiphilum infernorum, a representative of the bacterial phylum Verrucomicrobia.</title>
        <authorList>
            <person name="Hou S."/>
            <person name="Makarova K.S."/>
            <person name="Saw J.H."/>
            <person name="Senin P."/>
            <person name="Ly B.V."/>
            <person name="Zhou Z."/>
            <person name="Ren Y."/>
            <person name="Wang J."/>
            <person name="Galperin M.Y."/>
            <person name="Omelchenko M.V."/>
            <person name="Wolf Y.I."/>
            <person name="Yutin N."/>
            <person name="Koonin E.V."/>
            <person name="Stott M.B."/>
            <person name="Mountain B.W."/>
            <person name="Crowe M.A."/>
            <person name="Smirnova A.V."/>
            <person name="Dunfield P.F."/>
            <person name="Feng L."/>
            <person name="Wang L."/>
            <person name="Alam M."/>
        </authorList>
    </citation>
    <scope>NUCLEOTIDE SEQUENCE [LARGE SCALE GENOMIC DNA]</scope>
    <source>
        <strain evidence="2">Isolate V4</strain>
    </source>
</reference>
<protein>
    <submittedName>
        <fullName evidence="1">Uncharacterized protein</fullName>
    </submittedName>
</protein>
<dbReference type="KEGG" id="min:Minf_2286"/>
<dbReference type="HOGENOM" id="CLU_3382678_0_0_0"/>
<sequence>MKGMDIVDGTKEAISQDKSREIIKGKVPVENED</sequence>
<accession>B3E0B1</accession>
<evidence type="ECO:0000313" key="2">
    <source>
        <dbReference type="Proteomes" id="UP000009149"/>
    </source>
</evidence>
<organism evidence="1 2">
    <name type="scientific">Methylacidiphilum infernorum (isolate V4)</name>
    <name type="common">Methylokorus infernorum (strain V4)</name>
    <dbReference type="NCBI Taxonomy" id="481448"/>
    <lineage>
        <taxon>Bacteria</taxon>
        <taxon>Pseudomonadati</taxon>
        <taxon>Verrucomicrobiota</taxon>
        <taxon>Methylacidiphilae</taxon>
        <taxon>Methylacidiphilales</taxon>
        <taxon>Methylacidiphilaceae</taxon>
        <taxon>Methylacidiphilum (ex Ratnadevi et al. 2023)</taxon>
    </lineage>
</organism>
<proteinExistence type="predicted"/>
<evidence type="ECO:0000313" key="1">
    <source>
        <dbReference type="EMBL" id="ACD84340.1"/>
    </source>
</evidence>
<gene>
    <name evidence="1" type="ordered locus">Minf_2286</name>
</gene>
<dbReference type="Proteomes" id="UP000009149">
    <property type="component" value="Chromosome"/>
</dbReference>
<dbReference type="EMBL" id="CP000975">
    <property type="protein sequence ID" value="ACD84340.1"/>
    <property type="molecule type" value="Genomic_DNA"/>
</dbReference>
<dbReference type="AlphaFoldDB" id="B3E0B1"/>
<name>B3E0B1_METI4</name>